<keyword evidence="8" id="KW-0961">Cell wall biogenesis/degradation</keyword>
<comment type="function">
    <text evidence="9">Thought to be a Golgi-localized beta-glycan synthase that polymerize the backbones of noncellulosic polysaccharides (hemicelluloses) of plant cell wall.</text>
</comment>
<evidence type="ECO:0000256" key="4">
    <source>
        <dbReference type="ARBA" id="ARBA00022692"/>
    </source>
</evidence>
<evidence type="ECO:0000256" key="12">
    <source>
        <dbReference type="PIRSR" id="PIRSR605150-3"/>
    </source>
</evidence>
<dbReference type="PANTHER" id="PTHR13301">
    <property type="entry name" value="X-BOX TRANSCRIPTION FACTOR-RELATED"/>
    <property type="match status" value="1"/>
</dbReference>
<evidence type="ECO:0000256" key="2">
    <source>
        <dbReference type="ARBA" id="ARBA00022676"/>
    </source>
</evidence>
<feature type="active site" evidence="10">
    <location>
        <position position="140"/>
    </location>
</feature>
<evidence type="ECO:0000256" key="5">
    <source>
        <dbReference type="ARBA" id="ARBA00022989"/>
    </source>
</evidence>
<keyword evidence="7 13" id="KW-0472">Membrane</keyword>
<dbReference type="Pfam" id="PF03552">
    <property type="entry name" value="Cellulose_synt"/>
    <property type="match status" value="3"/>
</dbReference>
<dbReference type="GO" id="GO:0016760">
    <property type="term" value="F:cellulose synthase (UDP-forming) activity"/>
    <property type="evidence" value="ECO:0007669"/>
    <property type="project" value="InterPro"/>
</dbReference>
<name>A0A2N9HKW9_FAGSY</name>
<evidence type="ECO:0000256" key="10">
    <source>
        <dbReference type="PIRSR" id="PIRSR605150-1"/>
    </source>
</evidence>
<keyword evidence="4 13" id="KW-0812">Transmembrane</keyword>
<dbReference type="SUPFAM" id="SSF53448">
    <property type="entry name" value="Nucleotide-diphospho-sugar transferases"/>
    <property type="match status" value="1"/>
</dbReference>
<evidence type="ECO:0000256" key="8">
    <source>
        <dbReference type="ARBA" id="ARBA00023316"/>
    </source>
</evidence>
<protein>
    <recommendedName>
        <fullName evidence="15">Cellulose synthase</fullName>
    </recommendedName>
</protein>
<dbReference type="FunFam" id="3.90.550.10:FF:000173">
    <property type="entry name" value="Cellulose synthase-like protein E1"/>
    <property type="match status" value="1"/>
</dbReference>
<dbReference type="GO" id="GO:0000139">
    <property type="term" value="C:Golgi membrane"/>
    <property type="evidence" value="ECO:0007669"/>
    <property type="project" value="UniProtKB-SubCell"/>
</dbReference>
<sequence>MGSDGYLPLFETKRAKGRVLYRLFVISMFVAICLIWIHRVSYIPIKGEDGRWGWIGLLVAELWFGFYWVLTQAQRWNQVYRSTFKDRLSKRYEKELPKVDIFVCTADPVIEPPVMVINTVLSVMAYDYPPENLSVYLSDDGGSNITYYALLEASHFAKHWLPYCKKFKVEPSSPAAYLISKDDPHVANQAKELLIIKKLYEEMENRIENAAKLGRVPEEVLSKHKGFSQWDSYSSQRDHDTILQILIDGRDPNAKDRDGFVLPTLVYLAREKRPQHHHNFKAGAMNALIRVSSEISNGPIILNVDCDMYSNNSQSVRDALCFFMDEEKSHDVAFVQFPQNFKNVTRNELYDAALRVISEVEFHGLDGCGGPLYVGTGCFHRRDTLCGRKFSKGYKSDWNSENDIKREESVHELEQKLKGLASSTYDKNTQWGKEMGLLYGCPVEDVITGLSIQCRGWKSVYFNPSRKAFLGVASETLPDVLVQHKRWSEGDLQILFSRYSPAWYAHGKISLVHQMGYCAYCLWAPNCWATLYYTVIPSLYLLKGISLFPQLKIPITEREIERQRWEVMGEDGRWGWIGLLVAELWFGFYWVLTQAQRWNQVYRSTFKDRLSKRYEKELPKVDIFVCTADPVIEPPVMVINTVLSVMAYDYPPENLSVYLSDDGGSNITYYALLEASHFAKHWLPYCKKFKVEPSSPAAYLISKDDPHVANQAKELLIIKKLYEEMENRIENAAKLGRIPEEVLSKHKGFSQWDSYSSQRDHDTILQILIDGRDPNAKDRDGFVLPTLVYLAREKRPQHHHNFKAGAMNALVMYILGDKMTHFV</sequence>
<keyword evidence="6" id="KW-0333">Golgi apparatus</keyword>
<reference evidence="14" key="1">
    <citation type="submission" date="2018-02" db="EMBL/GenBank/DDBJ databases">
        <authorList>
            <person name="Cohen D.B."/>
            <person name="Kent A.D."/>
        </authorList>
    </citation>
    <scope>NUCLEOTIDE SEQUENCE</scope>
</reference>
<feature type="transmembrane region" description="Helical" evidence="13">
    <location>
        <begin position="20"/>
        <end position="40"/>
    </location>
</feature>
<feature type="transmembrane region" description="Helical" evidence="13">
    <location>
        <begin position="52"/>
        <end position="70"/>
    </location>
</feature>
<dbReference type="Gene3D" id="3.90.550.10">
    <property type="entry name" value="Spore Coat Polysaccharide Biosynthesis Protein SpsA, Chain A"/>
    <property type="match status" value="3"/>
</dbReference>
<proteinExistence type="predicted"/>
<dbReference type="GO" id="GO:0071555">
    <property type="term" value="P:cell wall organization"/>
    <property type="evidence" value="ECO:0007669"/>
    <property type="project" value="UniProtKB-KW"/>
</dbReference>
<feature type="binding site" evidence="11">
    <location>
        <position position="111"/>
    </location>
    <ligand>
        <name>UDP-alpha-D-glucose</name>
        <dbReference type="ChEBI" id="CHEBI:58885"/>
    </ligand>
</feature>
<evidence type="ECO:0008006" key="15">
    <source>
        <dbReference type="Google" id="ProtNLM"/>
    </source>
</evidence>
<organism evidence="14">
    <name type="scientific">Fagus sylvatica</name>
    <name type="common">Beechnut</name>
    <dbReference type="NCBI Taxonomy" id="28930"/>
    <lineage>
        <taxon>Eukaryota</taxon>
        <taxon>Viridiplantae</taxon>
        <taxon>Streptophyta</taxon>
        <taxon>Embryophyta</taxon>
        <taxon>Tracheophyta</taxon>
        <taxon>Spermatophyta</taxon>
        <taxon>Magnoliopsida</taxon>
        <taxon>eudicotyledons</taxon>
        <taxon>Gunneridae</taxon>
        <taxon>Pentapetalae</taxon>
        <taxon>rosids</taxon>
        <taxon>fabids</taxon>
        <taxon>Fagales</taxon>
        <taxon>Fagaceae</taxon>
        <taxon>Fagus</taxon>
    </lineage>
</organism>
<evidence type="ECO:0000256" key="6">
    <source>
        <dbReference type="ARBA" id="ARBA00023034"/>
    </source>
</evidence>
<dbReference type="FunFam" id="3.90.550.10:FF:000138">
    <property type="entry name" value="Cellulose synthase isolog"/>
    <property type="match status" value="2"/>
</dbReference>
<feature type="binding site" evidence="12">
    <location>
        <position position="281"/>
    </location>
    <ligand>
        <name>Mn(2+)</name>
        <dbReference type="ChEBI" id="CHEBI:29035"/>
    </ligand>
</feature>
<gene>
    <name evidence="14" type="ORF">FSB_LOCUS40470</name>
</gene>
<keyword evidence="3" id="KW-0808">Transferase</keyword>
<dbReference type="EMBL" id="OIVN01003636">
    <property type="protein sequence ID" value="SPD12588.1"/>
    <property type="molecule type" value="Genomic_DNA"/>
</dbReference>
<evidence type="ECO:0000256" key="13">
    <source>
        <dbReference type="SAM" id="Phobius"/>
    </source>
</evidence>
<evidence type="ECO:0000256" key="9">
    <source>
        <dbReference type="ARBA" id="ARBA00037405"/>
    </source>
</evidence>
<evidence type="ECO:0000256" key="7">
    <source>
        <dbReference type="ARBA" id="ARBA00023136"/>
    </source>
</evidence>
<evidence type="ECO:0000256" key="1">
    <source>
        <dbReference type="ARBA" id="ARBA00004653"/>
    </source>
</evidence>
<keyword evidence="5 13" id="KW-1133">Transmembrane helix</keyword>
<dbReference type="AlphaFoldDB" id="A0A2N9HKW9"/>
<dbReference type="InterPro" id="IPR005150">
    <property type="entry name" value="Cellulose_synth"/>
</dbReference>
<feature type="binding site" evidence="11">
    <location>
        <position position="140"/>
    </location>
    <ligand>
        <name>UDP-alpha-D-glucose</name>
        <dbReference type="ChEBI" id="CHEBI:58885"/>
    </ligand>
</feature>
<comment type="subcellular location">
    <subcellularLocation>
        <location evidence="1">Golgi apparatus membrane</location>
        <topology evidence="1">Multi-pass membrane protein</topology>
    </subcellularLocation>
</comment>
<feature type="active site" evidence="10">
    <location>
        <position position="445"/>
    </location>
</feature>
<evidence type="ECO:0000256" key="11">
    <source>
        <dbReference type="PIRSR" id="PIRSR605150-2"/>
    </source>
</evidence>
<feature type="binding site" evidence="12">
    <location>
        <position position="305"/>
    </location>
    <ligand>
        <name>Mn(2+)</name>
        <dbReference type="ChEBI" id="CHEBI:29035"/>
    </ligand>
</feature>
<accession>A0A2N9HKW9</accession>
<evidence type="ECO:0000256" key="3">
    <source>
        <dbReference type="ARBA" id="ARBA00022679"/>
    </source>
</evidence>
<keyword evidence="2" id="KW-0328">Glycosyltransferase</keyword>
<feature type="transmembrane region" description="Helical" evidence="13">
    <location>
        <begin position="574"/>
        <end position="592"/>
    </location>
</feature>
<feature type="transmembrane region" description="Helical" evidence="13">
    <location>
        <begin position="531"/>
        <end position="553"/>
    </location>
</feature>
<dbReference type="InterPro" id="IPR029044">
    <property type="entry name" value="Nucleotide-diphossugar_trans"/>
</dbReference>
<evidence type="ECO:0000313" key="14">
    <source>
        <dbReference type="EMBL" id="SPD12588.1"/>
    </source>
</evidence>
<dbReference type="GO" id="GO:0030244">
    <property type="term" value="P:cellulose biosynthetic process"/>
    <property type="evidence" value="ECO:0007669"/>
    <property type="project" value="InterPro"/>
</dbReference>